<evidence type="ECO:0000256" key="6">
    <source>
        <dbReference type="ARBA" id="ARBA00023180"/>
    </source>
</evidence>
<reference evidence="8" key="1">
    <citation type="submission" date="2020-11" db="EMBL/GenBank/DDBJ databases">
        <authorList>
            <consortium name="DOE Joint Genome Institute"/>
            <person name="Ahrendt S."/>
            <person name="Riley R."/>
            <person name="Andreopoulos W."/>
            <person name="Labutti K."/>
            <person name="Pangilinan J."/>
            <person name="Ruiz-Duenas F.J."/>
            <person name="Barrasa J.M."/>
            <person name="Sanchez-Garcia M."/>
            <person name="Camarero S."/>
            <person name="Miyauchi S."/>
            <person name="Serrano A."/>
            <person name="Linde D."/>
            <person name="Babiker R."/>
            <person name="Drula E."/>
            <person name="Ayuso-Fernandez I."/>
            <person name="Pacheco R."/>
            <person name="Padilla G."/>
            <person name="Ferreira P."/>
            <person name="Barriuso J."/>
            <person name="Kellner H."/>
            <person name="Castanera R."/>
            <person name="Alfaro M."/>
            <person name="Ramirez L."/>
            <person name="Pisabarro A.G."/>
            <person name="Kuo A."/>
            <person name="Tritt A."/>
            <person name="Lipzen A."/>
            <person name="He G."/>
            <person name="Yan M."/>
            <person name="Ng V."/>
            <person name="Cullen D."/>
            <person name="Martin F."/>
            <person name="Rosso M.-N."/>
            <person name="Henrissat B."/>
            <person name="Hibbett D."/>
            <person name="Martinez A.T."/>
            <person name="Grigoriev I.V."/>
        </authorList>
    </citation>
    <scope>NUCLEOTIDE SEQUENCE</scope>
    <source>
        <strain evidence="8">MF-IS2</strain>
    </source>
</reference>
<comment type="caution">
    <text evidence="8">The sequence shown here is derived from an EMBL/GenBank/DDBJ whole genome shotgun (WGS) entry which is preliminary data.</text>
</comment>
<dbReference type="Gene3D" id="3.90.550.10">
    <property type="entry name" value="Spore Coat Polysaccharide Biosynthesis Protein SpsA, Chain A"/>
    <property type="match status" value="1"/>
</dbReference>
<keyword evidence="2 7" id="KW-0812">Transmembrane</keyword>
<keyword evidence="6" id="KW-0325">Glycoprotein</keyword>
<protein>
    <submittedName>
        <fullName evidence="8">Glycosyltransferase family 49 protein</fullName>
    </submittedName>
</protein>
<accession>A0A9P6C2Z1</accession>
<evidence type="ECO:0000256" key="4">
    <source>
        <dbReference type="ARBA" id="ARBA00022989"/>
    </source>
</evidence>
<dbReference type="GO" id="GO:0035269">
    <property type="term" value="P:protein O-linked glycosylation via mannose"/>
    <property type="evidence" value="ECO:0007669"/>
    <property type="project" value="TreeGrafter"/>
</dbReference>
<keyword evidence="3" id="KW-0735">Signal-anchor</keyword>
<dbReference type="Pfam" id="PF13896">
    <property type="entry name" value="Glyco_transf_49"/>
    <property type="match status" value="2"/>
</dbReference>
<evidence type="ECO:0000256" key="2">
    <source>
        <dbReference type="ARBA" id="ARBA00022692"/>
    </source>
</evidence>
<dbReference type="PANTHER" id="PTHR12270">
    <property type="entry name" value="GLYCOSYLTRANSFERASE-RELATED"/>
    <property type="match status" value="1"/>
</dbReference>
<dbReference type="AlphaFoldDB" id="A0A9P6C2Z1"/>
<dbReference type="OrthoDB" id="411524at2759"/>
<proteinExistence type="predicted"/>
<dbReference type="GO" id="GO:0015020">
    <property type="term" value="F:glucuronosyltransferase activity"/>
    <property type="evidence" value="ECO:0007669"/>
    <property type="project" value="TreeGrafter"/>
</dbReference>
<dbReference type="Proteomes" id="UP000807342">
    <property type="component" value="Unassembled WGS sequence"/>
</dbReference>
<dbReference type="GO" id="GO:0042285">
    <property type="term" value="F:xylosyltransferase activity"/>
    <property type="evidence" value="ECO:0007669"/>
    <property type="project" value="TreeGrafter"/>
</dbReference>
<feature type="transmembrane region" description="Helical" evidence="7">
    <location>
        <begin position="12"/>
        <end position="30"/>
    </location>
</feature>
<evidence type="ECO:0000256" key="1">
    <source>
        <dbReference type="ARBA" id="ARBA00004606"/>
    </source>
</evidence>
<keyword evidence="5 7" id="KW-0472">Membrane</keyword>
<evidence type="ECO:0000256" key="3">
    <source>
        <dbReference type="ARBA" id="ARBA00022968"/>
    </source>
</evidence>
<dbReference type="SUPFAM" id="SSF53448">
    <property type="entry name" value="Nucleotide-diphospho-sugar transferases"/>
    <property type="match status" value="1"/>
</dbReference>
<dbReference type="InterPro" id="IPR051292">
    <property type="entry name" value="Xyl/GlcA_transferase"/>
</dbReference>
<keyword evidence="9" id="KW-1185">Reference proteome</keyword>
<comment type="subcellular location">
    <subcellularLocation>
        <location evidence="1">Membrane</location>
        <topology evidence="1">Single-pass type II membrane protein</topology>
    </subcellularLocation>
</comment>
<organism evidence="8 9">
    <name type="scientific">Macrolepiota fuliginosa MF-IS2</name>
    <dbReference type="NCBI Taxonomy" id="1400762"/>
    <lineage>
        <taxon>Eukaryota</taxon>
        <taxon>Fungi</taxon>
        <taxon>Dikarya</taxon>
        <taxon>Basidiomycota</taxon>
        <taxon>Agaricomycotina</taxon>
        <taxon>Agaricomycetes</taxon>
        <taxon>Agaricomycetidae</taxon>
        <taxon>Agaricales</taxon>
        <taxon>Agaricineae</taxon>
        <taxon>Agaricaceae</taxon>
        <taxon>Macrolepiota</taxon>
    </lineage>
</organism>
<name>A0A9P6C2Z1_9AGAR</name>
<dbReference type="GO" id="GO:0016020">
    <property type="term" value="C:membrane"/>
    <property type="evidence" value="ECO:0007669"/>
    <property type="project" value="UniProtKB-SubCell"/>
</dbReference>
<dbReference type="EMBL" id="MU151211">
    <property type="protein sequence ID" value="KAF9447175.1"/>
    <property type="molecule type" value="Genomic_DNA"/>
</dbReference>
<sequence length="434" mass="51153">MILRHIQRLTHILAAIYVVLSVLFTTSTLLSSSSTAESPPRSRWPWSFVSVNFTTLQLSGPQTQLILQSPYLGHHAIDESIILSKAFPHLMKPSQIIPYYYRAEGNFDREDITITSLVTSNRFEILARLVERYQGPISVTLHINNATENVSYLLDSLHRLYATTENMAKYVDVHLVLDTFDRQFNTWRNIARLFARTDYVMMLDVDFYLCTDFREAVRRRWNKDVWKMLSSGRAAFVVPAFEYIRYEEGREFRAFPRTKKHLMQLVRDRRLAMFHEGWPAGHNSTDYERYYAARPGEVYKVTQFQSSYEPYTIFRKDGPPWCDERFIGYGGNKAACLFEMWLSGMSFYVLSDHFIIHQNHLYEEDARKNERRFNRKIYAEFKEEACLRYLRNFHELGILKTPRAKNAIEECGKMKGIPRLITQVRDVSSFRPRC</sequence>
<gene>
    <name evidence="8" type="ORF">P691DRAFT_672017</name>
</gene>
<keyword evidence="4 7" id="KW-1133">Transmembrane helix</keyword>
<evidence type="ECO:0000256" key="7">
    <source>
        <dbReference type="SAM" id="Phobius"/>
    </source>
</evidence>
<dbReference type="InterPro" id="IPR029044">
    <property type="entry name" value="Nucleotide-diphossugar_trans"/>
</dbReference>
<dbReference type="PANTHER" id="PTHR12270:SF25">
    <property type="entry name" value="GLYCOSYLTRANSFERASE-LIKE PROTEIN LARGE"/>
    <property type="match status" value="1"/>
</dbReference>
<evidence type="ECO:0000313" key="9">
    <source>
        <dbReference type="Proteomes" id="UP000807342"/>
    </source>
</evidence>
<evidence type="ECO:0000313" key="8">
    <source>
        <dbReference type="EMBL" id="KAF9447175.1"/>
    </source>
</evidence>
<evidence type="ECO:0000256" key="5">
    <source>
        <dbReference type="ARBA" id="ARBA00023136"/>
    </source>
</evidence>